<dbReference type="PANTHER" id="PTHR11630">
    <property type="entry name" value="DNA REPLICATION LICENSING FACTOR MCM FAMILY MEMBER"/>
    <property type="match status" value="1"/>
</dbReference>
<feature type="region of interest" description="Disordered" evidence="5">
    <location>
        <begin position="208"/>
        <end position="254"/>
    </location>
</feature>
<organism evidence="7 10">
    <name type="scientific">Plasmodium yoelii</name>
    <dbReference type="NCBI Taxonomy" id="5861"/>
    <lineage>
        <taxon>Eukaryota</taxon>
        <taxon>Sar</taxon>
        <taxon>Alveolata</taxon>
        <taxon>Apicomplexa</taxon>
        <taxon>Aconoidasida</taxon>
        <taxon>Haemosporida</taxon>
        <taxon>Plasmodiidae</taxon>
        <taxon>Plasmodium</taxon>
        <taxon>Plasmodium (Vinckeia)</taxon>
    </lineage>
</organism>
<dbReference type="Pfam" id="PF17207">
    <property type="entry name" value="MCM_OB"/>
    <property type="match status" value="1"/>
</dbReference>
<accession>A0A078K2S9</accession>
<gene>
    <name evidence="8" type="ORF">PY17X_0718500</name>
    <name evidence="7" type="ORF">PYYM_0718400</name>
</gene>
<dbReference type="GO" id="GO:0042555">
    <property type="term" value="C:MCM complex"/>
    <property type="evidence" value="ECO:0007669"/>
    <property type="project" value="TreeGrafter"/>
</dbReference>
<dbReference type="PROSITE" id="PS50051">
    <property type="entry name" value="MCM_2"/>
    <property type="match status" value="1"/>
</dbReference>
<evidence type="ECO:0000256" key="2">
    <source>
        <dbReference type="ARBA" id="ARBA00022840"/>
    </source>
</evidence>
<dbReference type="VEuPathDB" id="PlasmoDB:Py17XNL_000704271"/>
<feature type="domain" description="MCM C-terminal AAA(+) ATPase" evidence="6">
    <location>
        <begin position="799"/>
        <end position="972"/>
    </location>
</feature>
<evidence type="ECO:0000256" key="1">
    <source>
        <dbReference type="ARBA" id="ARBA00022741"/>
    </source>
</evidence>
<dbReference type="EC" id="3.6.4.12" evidence="7"/>
<dbReference type="InterPro" id="IPR027417">
    <property type="entry name" value="P-loop_NTPase"/>
</dbReference>
<evidence type="ECO:0000313" key="8">
    <source>
        <dbReference type="EMBL" id="VTZ76548.1"/>
    </source>
</evidence>
<sequence length="1229" mass="142848">MSLSSSDSSIFSDTDYGGSSEEDGDIINREETVENVKIYNKILIKLFLKNKKYYEQIKTIALNYISKLEDIEFFNVEKIVEEKNDHIYNFYFDTYDAIEYGENKLIYYIQNNFHKFIDVINNYSIPFFFRLVFLSCYFEVLRNEEIMRRNTPKKNQKKQPYKENNLEDNNFDDPDQNNEIIKNGNFNSIDNLIRMAENDMNISEKETNAYNKDKESPKEEAFTSLSQKLDQSKSSDNDNDQSNDDKLTKSKQPAKDEKKGIHFYDFIDYEFNKDKQLMEEIDLYSACLMKGILHSYKSFEFLRDSNIKSKINNCLKIIFDKHNIKLKCRIVNVPFLHNMHINNLQEIESNKYIGKFISTEGIITRVGEKKILEEYKKYRCMSCDHIIKKKAIPELYYNTQPVIKCQNIINTNTDPHKVDIMLYKNIFKGKNKDKIIGKGWTKGVAKENNYNKNKYSMKFKIRKNSMDHNNIQPGVVSQKVCNKTNFEFLENEVQRVDYQEIKIKETSNANIPFSITVVVLENLVGKYYPGKKVIINGIILRRWKRLYKDIRCDTELFIEANNIEVNELGNPKGNEILIDNDFTKSVHSLINESETGVKWKRLDQNNTIHNILLEKEKCGHNFQTDNCQNDVISNMNGSKIVRDTYITGMNFQNREIEREINIFEKYWFAFKDNKIEGKKNICESVCPNLYNCKISKLSVLLVLIGGNKINEFDSFYTENNRWKKYFNRSEENDESEENDKSGDSNLHDNMTKQKKGFENEQDAKATFSNDDNIYMRQNERKKKKKKNNNILYDSLKRKGGKRSKKIINPISVDNYHKRSLCHLLLVGNPGTGKSQLLKEIKNLTNICTNVSGMFCTTAGLTCAAIKEGNNFMLESGALVLADNGVCCIDEFCLMKTENKNAIHEAMEQLSISIAKAGIVDKLNCRCTIIGASNFEIHKNMNGTIDKCQDQVLIINLSYALLSRFDLVVITEDNDETDARVADCVLRQGEDETNLENRNDHNKEKLREDQETVNGAKIIHLENNGNDELAKYENDELAKCANDELAKCANSEQVRKFCDTKKKKITWPSEKLKEYIYYLKNNFFPNFTKSSKLILITYYSHLRKYNNGDNGTTIRSLESLIRLSEAHSKLMYNNIVTTDDVINIILLVELSLRSYKIGIKINGNNNILIAKTGIIENLKQILLTYNQMNHTFKLLDDILFDKNLYIYFKSIILNKLGLSEQDGVVHTDLQ</sequence>
<feature type="region of interest" description="Disordered" evidence="5">
    <location>
        <begin position="1"/>
        <end position="23"/>
    </location>
</feature>
<dbReference type="VEuPathDB" id="PlasmoDB:PYYM_0718400"/>
<dbReference type="PANTHER" id="PTHR11630:SF48">
    <property type="entry name" value="DNA HELICASE MCM9"/>
    <property type="match status" value="1"/>
</dbReference>
<dbReference type="OMA" id="CCIDEFC"/>
<evidence type="ECO:0000259" key="6">
    <source>
        <dbReference type="PROSITE" id="PS50051"/>
    </source>
</evidence>
<dbReference type="GO" id="GO:0005524">
    <property type="term" value="F:ATP binding"/>
    <property type="evidence" value="ECO:0007669"/>
    <property type="project" value="UniProtKB-KW"/>
</dbReference>
<feature type="compositionally biased region" description="Basic and acidic residues" evidence="5">
    <location>
        <begin position="243"/>
        <end position="254"/>
    </location>
</feature>
<reference evidence="9 10" key="1">
    <citation type="journal article" date="2014" name="BMC Biol.">
        <title>A comprehensive evaluation of rodent malaria parasite genomes and gene expression.</title>
        <authorList>
            <person name="Otto T.D."/>
            <person name="Bohme U."/>
            <person name="Jackson A.P."/>
            <person name="Hunt M."/>
            <person name="Franke-Fayard B."/>
            <person name="Hoeijmakers W.A."/>
            <person name="Religa A.A."/>
            <person name="Robertson L."/>
            <person name="Sanders M."/>
            <person name="Ogun S.A."/>
            <person name="Cunningham D."/>
            <person name="Erhart A."/>
            <person name="Billker O."/>
            <person name="Khan S.M."/>
            <person name="Stunnenberg H.G."/>
            <person name="Langhorne J."/>
            <person name="Holder A.A."/>
            <person name="Waters A.P."/>
            <person name="Newbold C.I."/>
            <person name="Pain A."/>
            <person name="Berriman M."/>
            <person name="Janse C.J."/>
        </authorList>
    </citation>
    <scope>NUCLEOTIDE SEQUENCE [LARGE SCALE GENOMIC DNA]</scope>
    <source>
        <strain evidence="8 9">17X</strain>
        <strain evidence="7 10">YM</strain>
    </source>
</reference>
<dbReference type="VEuPathDB" id="PlasmoDB:PY17X_0718500"/>
<keyword evidence="2 4" id="KW-0067">ATP-binding</keyword>
<reference evidence="8" key="2">
    <citation type="submission" date="2014-05" db="EMBL/GenBank/DDBJ databases">
        <authorList>
            <person name="Aslett M.A."/>
            <person name="De Silva N."/>
        </authorList>
    </citation>
    <scope>NUCLEOTIDE SEQUENCE</scope>
    <source>
        <strain evidence="8">17X</strain>
    </source>
</reference>
<dbReference type="GO" id="GO:0005634">
    <property type="term" value="C:nucleus"/>
    <property type="evidence" value="ECO:0007669"/>
    <property type="project" value="UniProtKB-SubCell"/>
</dbReference>
<dbReference type="InterPro" id="IPR041562">
    <property type="entry name" value="MCM_lid"/>
</dbReference>
<feature type="compositionally biased region" description="Basic and acidic residues" evidence="5">
    <location>
        <begin position="738"/>
        <end position="750"/>
    </location>
</feature>
<proteinExistence type="inferred from homology"/>
<reference evidence="7" key="3">
    <citation type="submission" date="2014-05" db="EMBL/GenBank/DDBJ databases">
        <authorList>
            <person name="Aslett A.Martin."/>
            <person name="De Silva Nishadi"/>
        </authorList>
    </citation>
    <scope>NUCLEOTIDE SEQUENCE</scope>
    <source>
        <strain evidence="7">YM</strain>
    </source>
</reference>
<evidence type="ECO:0000313" key="7">
    <source>
        <dbReference type="EMBL" id="CDU17305.1"/>
    </source>
</evidence>
<feature type="region of interest" description="Disordered" evidence="5">
    <location>
        <begin position="728"/>
        <end position="750"/>
    </location>
</feature>
<protein>
    <submittedName>
        <fullName evidence="7">DNA helicase MCM9, putative</fullName>
        <ecNumber evidence="7">3.6.4.12</ecNumber>
    </submittedName>
</protein>
<dbReference type="GO" id="GO:0003697">
    <property type="term" value="F:single-stranded DNA binding"/>
    <property type="evidence" value="ECO:0007669"/>
    <property type="project" value="TreeGrafter"/>
</dbReference>
<dbReference type="Pfam" id="PF00493">
    <property type="entry name" value="MCM"/>
    <property type="match status" value="1"/>
</dbReference>
<dbReference type="PRINTS" id="PR01657">
    <property type="entry name" value="MCMFAMILY"/>
</dbReference>
<dbReference type="AlphaFoldDB" id="A0A078K2S9"/>
<dbReference type="SUPFAM" id="SSF50249">
    <property type="entry name" value="Nucleic acid-binding proteins"/>
    <property type="match status" value="1"/>
</dbReference>
<feature type="region of interest" description="Disordered" evidence="5">
    <location>
        <begin position="151"/>
        <end position="183"/>
    </location>
</feature>
<reference evidence="8" key="4">
    <citation type="submission" date="2019-05" db="EMBL/GenBank/DDBJ databases">
        <authorList>
            <consortium name="Pathogen Informatics"/>
        </authorList>
    </citation>
    <scope>NUCLEOTIDE SEQUENCE</scope>
    <source>
        <strain evidence="8">17X</strain>
    </source>
</reference>
<feature type="compositionally biased region" description="Basic and acidic residues" evidence="5">
    <location>
        <begin position="208"/>
        <end position="221"/>
    </location>
</feature>
<dbReference type="OrthoDB" id="331858at2759"/>
<dbReference type="VEuPathDB" id="PlasmoDB:PY02857"/>
<dbReference type="Proteomes" id="UP000072904">
    <property type="component" value="Chromosome 7"/>
</dbReference>
<evidence type="ECO:0000256" key="5">
    <source>
        <dbReference type="SAM" id="MobiDB-lite"/>
    </source>
</evidence>
<dbReference type="InterPro" id="IPR031327">
    <property type="entry name" value="MCM"/>
</dbReference>
<evidence type="ECO:0000256" key="4">
    <source>
        <dbReference type="RuleBase" id="RU004070"/>
    </source>
</evidence>
<keyword evidence="7" id="KW-0378">Hydrolase</keyword>
<evidence type="ECO:0000256" key="3">
    <source>
        <dbReference type="ARBA" id="ARBA00023125"/>
    </source>
</evidence>
<dbReference type="GeneID" id="3830027"/>
<keyword evidence="1 4" id="KW-0547">Nucleotide-binding</keyword>
<evidence type="ECO:0000313" key="10">
    <source>
        <dbReference type="Proteomes" id="UP000072904"/>
    </source>
</evidence>
<feature type="region of interest" description="Disordered" evidence="5">
    <location>
        <begin position="768"/>
        <end position="788"/>
    </location>
</feature>
<dbReference type="KEGG" id="pyo:PY17X_0718500"/>
<dbReference type="SUPFAM" id="SSF52540">
    <property type="entry name" value="P-loop containing nucleoside triphosphate hydrolases"/>
    <property type="match status" value="1"/>
</dbReference>
<keyword evidence="3 4" id="KW-0238">DNA-binding</keyword>
<dbReference type="InterPro" id="IPR012340">
    <property type="entry name" value="NA-bd_OB-fold"/>
</dbReference>
<dbReference type="GO" id="GO:0016787">
    <property type="term" value="F:hydrolase activity"/>
    <property type="evidence" value="ECO:0007669"/>
    <property type="project" value="UniProtKB-KW"/>
</dbReference>
<name>A0A078K2S9_PLAYE</name>
<dbReference type="Pfam" id="PF17855">
    <property type="entry name" value="MCM_lid"/>
    <property type="match status" value="1"/>
</dbReference>
<dbReference type="InterPro" id="IPR033762">
    <property type="entry name" value="MCM_OB"/>
</dbReference>
<dbReference type="SMART" id="SM00350">
    <property type="entry name" value="MCM"/>
    <property type="match status" value="1"/>
</dbReference>
<dbReference type="Gene3D" id="3.40.50.300">
    <property type="entry name" value="P-loop containing nucleotide triphosphate hydrolases"/>
    <property type="match status" value="1"/>
</dbReference>
<dbReference type="Gene3D" id="2.40.50.140">
    <property type="entry name" value="Nucleic acid-binding proteins"/>
    <property type="match status" value="1"/>
</dbReference>
<dbReference type="Proteomes" id="UP000072874">
    <property type="component" value="Chromosome 7"/>
</dbReference>
<feature type="compositionally biased region" description="Low complexity" evidence="5">
    <location>
        <begin position="1"/>
        <end position="15"/>
    </location>
</feature>
<comment type="similarity">
    <text evidence="4">Belongs to the MCM family.</text>
</comment>
<keyword evidence="7" id="KW-0347">Helicase</keyword>
<dbReference type="GO" id="GO:0017116">
    <property type="term" value="F:single-stranded DNA helicase activity"/>
    <property type="evidence" value="ECO:0007669"/>
    <property type="project" value="TreeGrafter"/>
</dbReference>
<dbReference type="EMBL" id="LK934635">
    <property type="protein sequence ID" value="CDU17305.1"/>
    <property type="molecule type" value="Genomic_DNA"/>
</dbReference>
<dbReference type="RefSeq" id="XP_730802.2">
    <property type="nucleotide sequence ID" value="XM_725709.2"/>
</dbReference>
<evidence type="ECO:0000313" key="9">
    <source>
        <dbReference type="Proteomes" id="UP000072874"/>
    </source>
</evidence>
<dbReference type="GO" id="GO:0000724">
    <property type="term" value="P:double-strand break repair via homologous recombination"/>
    <property type="evidence" value="ECO:0007669"/>
    <property type="project" value="TreeGrafter"/>
</dbReference>
<dbReference type="EMBL" id="LM993661">
    <property type="protein sequence ID" value="VTZ76548.1"/>
    <property type="molecule type" value="Genomic_DNA"/>
</dbReference>
<dbReference type="InterPro" id="IPR001208">
    <property type="entry name" value="MCM_dom"/>
</dbReference>